<protein>
    <recommendedName>
        <fullName evidence="3">Lipoprotein</fullName>
    </recommendedName>
</protein>
<accession>A0A419T4V1</accession>
<organism evidence="1 2">
    <name type="scientific">Thermohalobacter berrensis</name>
    <dbReference type="NCBI Taxonomy" id="99594"/>
    <lineage>
        <taxon>Bacteria</taxon>
        <taxon>Bacillati</taxon>
        <taxon>Bacillota</taxon>
        <taxon>Tissierellia</taxon>
        <taxon>Tissierellales</taxon>
        <taxon>Thermohalobacteraceae</taxon>
        <taxon>Thermohalobacter</taxon>
    </lineage>
</organism>
<evidence type="ECO:0000313" key="2">
    <source>
        <dbReference type="Proteomes" id="UP000284177"/>
    </source>
</evidence>
<proteinExistence type="predicted"/>
<dbReference type="OrthoDB" id="1953267at2"/>
<dbReference type="EMBL" id="MCIB01000010">
    <property type="protein sequence ID" value="RKD32577.1"/>
    <property type="molecule type" value="Genomic_DNA"/>
</dbReference>
<dbReference type="AlphaFoldDB" id="A0A419T4V1"/>
<reference evidence="1 2" key="1">
    <citation type="submission" date="2016-08" db="EMBL/GenBank/DDBJ databases">
        <title>Novel Firmicutes and Novel Genomes.</title>
        <authorList>
            <person name="Poppleton D.I."/>
            <person name="Gribaldo S."/>
        </authorList>
    </citation>
    <scope>NUCLEOTIDE SEQUENCE [LARGE SCALE GENOMIC DNA]</scope>
    <source>
        <strain evidence="1 2">CTT3</strain>
    </source>
</reference>
<gene>
    <name evidence="1" type="ORF">BET03_10910</name>
</gene>
<dbReference type="PROSITE" id="PS51257">
    <property type="entry name" value="PROKAR_LIPOPROTEIN"/>
    <property type="match status" value="1"/>
</dbReference>
<comment type="caution">
    <text evidence="1">The sequence shown here is derived from an EMBL/GenBank/DDBJ whole genome shotgun (WGS) entry which is preliminary data.</text>
</comment>
<dbReference type="Proteomes" id="UP000284177">
    <property type="component" value="Unassembled WGS sequence"/>
</dbReference>
<evidence type="ECO:0000313" key="1">
    <source>
        <dbReference type="EMBL" id="RKD32577.1"/>
    </source>
</evidence>
<name>A0A419T4V1_9FIRM</name>
<keyword evidence="2" id="KW-1185">Reference proteome</keyword>
<dbReference type="RefSeq" id="WP_120168443.1">
    <property type="nucleotide sequence ID" value="NZ_MCIB01000010.1"/>
</dbReference>
<evidence type="ECO:0008006" key="3">
    <source>
        <dbReference type="Google" id="ProtNLM"/>
    </source>
</evidence>
<sequence length="157" mass="18517">MKRLFLFIFIIVLTGCTNPAKKDLLNYINYQLPKIIELESEAISKYEEMIANDNYTNKDLYQTLSNNIIPKYELFVEQLKKITPKTKEVESIHNLHIKGAQKQLQALRLLQKGIKENNDEKIKKANSLLKESKTYMKSFKDEIVKLADKYRIKYKLE</sequence>